<sequence length="64" mass="6822">MLDVLIDEYEADLKQENLAKMVNTYEGMGESQVIAEVVLQGLVRSYGVADISGAKLKAGASASM</sequence>
<dbReference type="Proteomes" id="UP001164472">
    <property type="component" value="Chromosome"/>
</dbReference>
<dbReference type="AlphaFoldDB" id="A0A9E8HFT4"/>
<organism evidence="1 2">
    <name type="scientific">Alkalimarinus sediminis</name>
    <dbReference type="NCBI Taxonomy" id="1632866"/>
    <lineage>
        <taxon>Bacteria</taxon>
        <taxon>Pseudomonadati</taxon>
        <taxon>Pseudomonadota</taxon>
        <taxon>Gammaproteobacteria</taxon>
        <taxon>Alteromonadales</taxon>
        <taxon>Alteromonadaceae</taxon>
        <taxon>Alkalimarinus</taxon>
    </lineage>
</organism>
<reference evidence="1" key="1">
    <citation type="submission" date="2022-07" db="EMBL/GenBank/DDBJ databases">
        <title>Alkalimarinus sp. nov., isolated from gut of a Alitta virens.</title>
        <authorList>
            <person name="Yang A.I."/>
            <person name="Shin N.-R."/>
        </authorList>
    </citation>
    <scope>NUCLEOTIDE SEQUENCE</scope>
    <source>
        <strain evidence="1">FA028</strain>
    </source>
</reference>
<evidence type="ECO:0000313" key="2">
    <source>
        <dbReference type="Proteomes" id="UP001164472"/>
    </source>
</evidence>
<dbReference type="RefSeq" id="WP_251809576.1">
    <property type="nucleotide sequence ID" value="NZ_CP101527.1"/>
</dbReference>
<name>A0A9E8HFT4_9ALTE</name>
<dbReference type="KEGG" id="asem:NNL22_10270"/>
<proteinExistence type="predicted"/>
<accession>A0A9E8HFT4</accession>
<protein>
    <submittedName>
        <fullName evidence="1">Uncharacterized protein</fullName>
    </submittedName>
</protein>
<evidence type="ECO:0000313" key="1">
    <source>
        <dbReference type="EMBL" id="UZW73435.1"/>
    </source>
</evidence>
<gene>
    <name evidence="1" type="ORF">NNL22_10270</name>
</gene>
<keyword evidence="2" id="KW-1185">Reference proteome</keyword>
<dbReference type="EMBL" id="CP101527">
    <property type="protein sequence ID" value="UZW73435.1"/>
    <property type="molecule type" value="Genomic_DNA"/>
</dbReference>